<dbReference type="GO" id="GO:0005524">
    <property type="term" value="F:ATP binding"/>
    <property type="evidence" value="ECO:0007669"/>
    <property type="project" value="UniProtKB-KW"/>
</dbReference>
<dbReference type="PROSITE" id="PS50860">
    <property type="entry name" value="AA_TRNA_LIGASE_II_ALA"/>
    <property type="match status" value="1"/>
</dbReference>
<dbReference type="InterPro" id="IPR018164">
    <property type="entry name" value="Ala-tRNA-synth_IIc_N"/>
</dbReference>
<evidence type="ECO:0000256" key="2">
    <source>
        <dbReference type="ARBA" id="ARBA00013168"/>
    </source>
</evidence>
<dbReference type="EMBL" id="UINC01074908">
    <property type="protein sequence ID" value="SVC12571.1"/>
    <property type="molecule type" value="Genomic_DNA"/>
</dbReference>
<dbReference type="InterPro" id="IPR050058">
    <property type="entry name" value="Ala-tRNA_ligase"/>
</dbReference>
<dbReference type="Gene3D" id="3.30.930.10">
    <property type="entry name" value="Bira Bifunctional Protein, Domain 2"/>
    <property type="match status" value="1"/>
</dbReference>
<keyword evidence="5" id="KW-0547">Nucleotide-binding</keyword>
<dbReference type="PANTHER" id="PTHR11777:SF9">
    <property type="entry name" value="ALANINE--TRNA LIGASE, CYTOPLASMIC"/>
    <property type="match status" value="1"/>
</dbReference>
<evidence type="ECO:0000259" key="10">
    <source>
        <dbReference type="PROSITE" id="PS50860"/>
    </source>
</evidence>
<dbReference type="GO" id="GO:0004813">
    <property type="term" value="F:alanine-tRNA ligase activity"/>
    <property type="evidence" value="ECO:0007669"/>
    <property type="project" value="UniProtKB-EC"/>
</dbReference>
<dbReference type="InterPro" id="IPR018165">
    <property type="entry name" value="Ala-tRNA-synth_IIc_core"/>
</dbReference>
<protein>
    <recommendedName>
        <fullName evidence="2">alanine--tRNA ligase</fullName>
        <ecNumber evidence="2">6.1.1.7</ecNumber>
    </recommendedName>
</protein>
<dbReference type="GO" id="GO:0005829">
    <property type="term" value="C:cytosol"/>
    <property type="evidence" value="ECO:0007669"/>
    <property type="project" value="TreeGrafter"/>
</dbReference>
<dbReference type="GO" id="GO:0006419">
    <property type="term" value="P:alanyl-tRNA aminoacylation"/>
    <property type="evidence" value="ECO:0007669"/>
    <property type="project" value="InterPro"/>
</dbReference>
<keyword evidence="7" id="KW-0694">RNA-binding</keyword>
<keyword evidence="8" id="KW-0648">Protein biosynthesis</keyword>
<gene>
    <name evidence="11" type="ORF">METZ01_LOCUS265425</name>
</gene>
<feature type="domain" description="Alanyl-transfer RNA synthetases family profile" evidence="10">
    <location>
        <begin position="7"/>
        <end position="101"/>
    </location>
</feature>
<dbReference type="SUPFAM" id="SSF55681">
    <property type="entry name" value="Class II aaRS and biotin synthetases"/>
    <property type="match status" value="1"/>
</dbReference>
<dbReference type="AlphaFoldDB" id="A0A382JPN8"/>
<evidence type="ECO:0000313" key="11">
    <source>
        <dbReference type="EMBL" id="SVC12571.1"/>
    </source>
</evidence>
<comment type="similarity">
    <text evidence="1">Belongs to the class-II aminoacyl-tRNA synthetase family.</text>
</comment>
<accession>A0A382JPN8</accession>
<evidence type="ECO:0000256" key="4">
    <source>
        <dbReference type="ARBA" id="ARBA00022598"/>
    </source>
</evidence>
<keyword evidence="9" id="KW-0030">Aminoacyl-tRNA synthetase</keyword>
<dbReference type="PANTHER" id="PTHR11777">
    <property type="entry name" value="ALANYL-TRNA SYNTHETASE"/>
    <property type="match status" value="1"/>
</dbReference>
<evidence type="ECO:0000256" key="9">
    <source>
        <dbReference type="ARBA" id="ARBA00023146"/>
    </source>
</evidence>
<feature type="non-terminal residue" evidence="11">
    <location>
        <position position="101"/>
    </location>
</feature>
<evidence type="ECO:0000256" key="1">
    <source>
        <dbReference type="ARBA" id="ARBA00008226"/>
    </source>
</evidence>
<evidence type="ECO:0000256" key="5">
    <source>
        <dbReference type="ARBA" id="ARBA00022741"/>
    </source>
</evidence>
<organism evidence="11">
    <name type="scientific">marine metagenome</name>
    <dbReference type="NCBI Taxonomy" id="408172"/>
    <lineage>
        <taxon>unclassified sequences</taxon>
        <taxon>metagenomes</taxon>
        <taxon>ecological metagenomes</taxon>
    </lineage>
</organism>
<sequence length="101" mass="11329">MSAGPPKTADELREAFLAYFETHDHLRMPSSSLIPAADPTLLLVNSGMAQFKPYFSGEKEPPHPRITTSQKCFRTTDIEEVGDDTHLTMFEMLGNFSFGNY</sequence>
<keyword evidence="3" id="KW-0820">tRNA-binding</keyword>
<keyword evidence="6" id="KW-0067">ATP-binding</keyword>
<name>A0A382JPN8_9ZZZZ</name>
<evidence type="ECO:0000256" key="3">
    <source>
        <dbReference type="ARBA" id="ARBA00022555"/>
    </source>
</evidence>
<evidence type="ECO:0000256" key="6">
    <source>
        <dbReference type="ARBA" id="ARBA00022840"/>
    </source>
</evidence>
<evidence type="ECO:0000256" key="8">
    <source>
        <dbReference type="ARBA" id="ARBA00022917"/>
    </source>
</evidence>
<reference evidence="11" key="1">
    <citation type="submission" date="2018-05" db="EMBL/GenBank/DDBJ databases">
        <authorList>
            <person name="Lanie J.A."/>
            <person name="Ng W.-L."/>
            <person name="Kazmierczak K.M."/>
            <person name="Andrzejewski T.M."/>
            <person name="Davidsen T.M."/>
            <person name="Wayne K.J."/>
            <person name="Tettelin H."/>
            <person name="Glass J.I."/>
            <person name="Rusch D."/>
            <person name="Podicherti R."/>
            <person name="Tsui H.-C.T."/>
            <person name="Winkler M.E."/>
        </authorList>
    </citation>
    <scope>NUCLEOTIDE SEQUENCE</scope>
</reference>
<dbReference type="InterPro" id="IPR045864">
    <property type="entry name" value="aa-tRNA-synth_II/BPL/LPL"/>
</dbReference>
<dbReference type="EC" id="6.1.1.7" evidence="2"/>
<keyword evidence="4" id="KW-0436">Ligase</keyword>
<proteinExistence type="inferred from homology"/>
<dbReference type="Pfam" id="PF01411">
    <property type="entry name" value="tRNA-synt_2c"/>
    <property type="match status" value="1"/>
</dbReference>
<dbReference type="GO" id="GO:0000049">
    <property type="term" value="F:tRNA binding"/>
    <property type="evidence" value="ECO:0007669"/>
    <property type="project" value="UniProtKB-KW"/>
</dbReference>
<evidence type="ECO:0000256" key="7">
    <source>
        <dbReference type="ARBA" id="ARBA00022884"/>
    </source>
</evidence>
<dbReference type="GO" id="GO:0002161">
    <property type="term" value="F:aminoacyl-tRNA deacylase activity"/>
    <property type="evidence" value="ECO:0007669"/>
    <property type="project" value="TreeGrafter"/>
</dbReference>